<organism evidence="8 9">
    <name type="scientific">candidate division MSBL1 archaeon SCGC-AAA259D14</name>
    <dbReference type="NCBI Taxonomy" id="1698261"/>
    <lineage>
        <taxon>Archaea</taxon>
        <taxon>Methanobacteriati</taxon>
        <taxon>Methanobacteriota</taxon>
        <taxon>candidate division MSBL1</taxon>
    </lineage>
</organism>
<dbReference type="Gene3D" id="3.30.110.20">
    <property type="entry name" value="Alba-like domain"/>
    <property type="match status" value="1"/>
</dbReference>
<feature type="region of interest" description="Disordered" evidence="6">
    <location>
        <begin position="71"/>
        <end position="93"/>
    </location>
</feature>
<evidence type="ECO:0000256" key="2">
    <source>
        <dbReference type="ARBA" id="ARBA00022454"/>
    </source>
</evidence>
<evidence type="ECO:0000256" key="6">
    <source>
        <dbReference type="SAM" id="MobiDB-lite"/>
    </source>
</evidence>
<dbReference type="HAMAP" id="MF_01122">
    <property type="entry name" value="AlbA"/>
    <property type="match status" value="1"/>
</dbReference>
<comment type="subcellular location">
    <subcellularLocation>
        <location evidence="5">Cytoplasm</location>
    </subcellularLocation>
    <subcellularLocation>
        <location evidence="5">Chromosome</location>
    </subcellularLocation>
</comment>
<dbReference type="EMBL" id="LHXL01000061">
    <property type="protein sequence ID" value="KXA89032.1"/>
    <property type="molecule type" value="Genomic_DNA"/>
</dbReference>
<dbReference type="Proteomes" id="UP000070589">
    <property type="component" value="Unassembled WGS sequence"/>
</dbReference>
<keyword evidence="2 5" id="KW-0158">Chromosome</keyword>
<evidence type="ECO:0000313" key="9">
    <source>
        <dbReference type="Proteomes" id="UP000070589"/>
    </source>
</evidence>
<dbReference type="GO" id="GO:0005694">
    <property type="term" value="C:chromosome"/>
    <property type="evidence" value="ECO:0007669"/>
    <property type="project" value="UniProtKB-SubCell"/>
</dbReference>
<comment type="similarity">
    <text evidence="1 5">Belongs to the histone-like Alba family.</text>
</comment>
<dbReference type="Pfam" id="PF01918">
    <property type="entry name" value="Alba"/>
    <property type="match status" value="1"/>
</dbReference>
<comment type="caution">
    <text evidence="5">Lacks conserved residue(s) required for the propagation of feature annotation.</text>
</comment>
<feature type="compositionally biased region" description="Polar residues" evidence="6">
    <location>
        <begin position="77"/>
        <end position="93"/>
    </location>
</feature>
<dbReference type="InterPro" id="IPR013795">
    <property type="entry name" value="DNA/RNA-bd_Alba"/>
</dbReference>
<dbReference type="InterPro" id="IPR002775">
    <property type="entry name" value="DNA/RNA-bd_Alba-like"/>
</dbReference>
<dbReference type="SUPFAM" id="SSF82704">
    <property type="entry name" value="AlbA-like"/>
    <property type="match status" value="1"/>
</dbReference>
<evidence type="ECO:0000256" key="1">
    <source>
        <dbReference type="ARBA" id="ARBA00008018"/>
    </source>
</evidence>
<keyword evidence="3 5" id="KW-0963">Cytoplasm</keyword>
<dbReference type="PIRSF" id="PIRSF028732">
    <property type="entry name" value="Alba"/>
    <property type="match status" value="1"/>
</dbReference>
<evidence type="ECO:0000313" key="8">
    <source>
        <dbReference type="EMBL" id="KXA89032.1"/>
    </source>
</evidence>
<name>A0A133U4B4_9EURY</name>
<comment type="caution">
    <text evidence="8">The sequence shown here is derived from an EMBL/GenBank/DDBJ whole genome shotgun (WGS) entry which is preliminary data.</text>
</comment>
<reference evidence="8 9" key="1">
    <citation type="journal article" date="2016" name="Sci. Rep.">
        <title>Metabolic traits of an uncultured archaeal lineage -MSBL1- from brine pools of the Red Sea.</title>
        <authorList>
            <person name="Mwirichia R."/>
            <person name="Alam I."/>
            <person name="Rashid M."/>
            <person name="Vinu M."/>
            <person name="Ba-Alawi W."/>
            <person name="Anthony Kamau A."/>
            <person name="Kamanda Ngugi D."/>
            <person name="Goker M."/>
            <person name="Klenk H.P."/>
            <person name="Bajic V."/>
            <person name="Stingl U."/>
        </authorList>
    </citation>
    <scope>NUCLEOTIDE SEQUENCE [LARGE SCALE GENOMIC DNA]</scope>
    <source>
        <strain evidence="8">SCGC-AAA259D14</strain>
    </source>
</reference>
<dbReference type="NCBIfam" id="NF003088">
    <property type="entry name" value="PRK04015.1"/>
    <property type="match status" value="1"/>
</dbReference>
<dbReference type="GO" id="GO:0003690">
    <property type="term" value="F:double-stranded DNA binding"/>
    <property type="evidence" value="ECO:0007669"/>
    <property type="project" value="UniProtKB-UniRule"/>
</dbReference>
<sequence>MSDDNVVYVGSKKGPMDYVLAVVTQFNRGSEDVVLKARGGAIGRAVDTAEITKNRFMQNLEILDITTGTEELENEDGSASNVSSISITLGESN</sequence>
<dbReference type="InterPro" id="IPR036882">
    <property type="entry name" value="Alba-like_dom_sf"/>
</dbReference>
<dbReference type="PATRIC" id="fig|1698261.3.peg.941"/>
<feature type="domain" description="DNA/RNA-binding protein Alba-like" evidence="7">
    <location>
        <begin position="5"/>
        <end position="67"/>
    </location>
</feature>
<gene>
    <name evidence="5" type="primary">albA</name>
    <name evidence="8" type="ORF">AKJ62_03940</name>
</gene>
<keyword evidence="4 5" id="KW-0238">DNA-binding</keyword>
<dbReference type="GO" id="GO:0005737">
    <property type="term" value="C:cytoplasm"/>
    <property type="evidence" value="ECO:0007669"/>
    <property type="project" value="UniProtKB-SubCell"/>
</dbReference>
<evidence type="ECO:0000259" key="7">
    <source>
        <dbReference type="Pfam" id="PF01918"/>
    </source>
</evidence>
<protein>
    <recommendedName>
        <fullName evidence="5">DNA/RNA-binding protein Alba</fullName>
    </recommendedName>
</protein>
<dbReference type="NCBIfam" id="TIGR00285">
    <property type="entry name" value="DNA-binding protein Alba"/>
    <property type="match status" value="1"/>
</dbReference>
<keyword evidence="9" id="KW-1185">Reference proteome</keyword>
<accession>A0A133U4B4</accession>
<proteinExistence type="inferred from homology"/>
<evidence type="ECO:0000256" key="4">
    <source>
        <dbReference type="ARBA" id="ARBA00023125"/>
    </source>
</evidence>
<keyword evidence="5" id="KW-0226">DNA condensation</keyword>
<dbReference type="GO" id="GO:0003723">
    <property type="term" value="F:RNA binding"/>
    <property type="evidence" value="ECO:0007669"/>
    <property type="project" value="InterPro"/>
</dbReference>
<comment type="function">
    <text evidence="5">Binds double-stranded DNA tightly but without sequence specificity. Involved in DNA compaction.</text>
</comment>
<dbReference type="AlphaFoldDB" id="A0A133U4B4"/>
<evidence type="ECO:0000256" key="3">
    <source>
        <dbReference type="ARBA" id="ARBA00022490"/>
    </source>
</evidence>
<dbReference type="GO" id="GO:0030261">
    <property type="term" value="P:chromosome condensation"/>
    <property type="evidence" value="ECO:0007669"/>
    <property type="project" value="UniProtKB-KW"/>
</dbReference>
<evidence type="ECO:0000256" key="5">
    <source>
        <dbReference type="HAMAP-Rule" id="MF_01122"/>
    </source>
</evidence>